<keyword evidence="1" id="KW-0001">2Fe-2S</keyword>
<keyword evidence="2" id="KW-0479">Metal-binding</keyword>
<comment type="caution">
    <text evidence="6">The sequence shown here is derived from an EMBL/GenBank/DDBJ whole genome shotgun (WGS) entry which is preliminary data.</text>
</comment>
<accession>A0ABW2RF37</accession>
<sequence>MKEQAIQWRGPGFTRVPYEVYSDAPTAQQEQECIFRGATWNYLCLEAELPEAGSYRTTFVGETPVVVVKDADGE</sequence>
<name>A0ABW2RF37_9BURK</name>
<feature type="domain" description="Rieske" evidence="5">
    <location>
        <begin position="41"/>
        <end position="74"/>
    </location>
</feature>
<dbReference type="InterPro" id="IPR017941">
    <property type="entry name" value="Rieske_2Fe-2S"/>
</dbReference>
<dbReference type="EMBL" id="JBHTBX010000026">
    <property type="protein sequence ID" value="MFC7436639.1"/>
    <property type="molecule type" value="Genomic_DNA"/>
</dbReference>
<protein>
    <submittedName>
        <fullName evidence="6">Rieske (2Fe-2S) protein</fullName>
    </submittedName>
</protein>
<dbReference type="PROSITE" id="PS51296">
    <property type="entry name" value="RIESKE"/>
    <property type="match status" value="1"/>
</dbReference>
<evidence type="ECO:0000313" key="7">
    <source>
        <dbReference type="Proteomes" id="UP001596495"/>
    </source>
</evidence>
<evidence type="ECO:0000256" key="3">
    <source>
        <dbReference type="ARBA" id="ARBA00023004"/>
    </source>
</evidence>
<feature type="non-terminal residue" evidence="6">
    <location>
        <position position="74"/>
    </location>
</feature>
<evidence type="ECO:0000256" key="4">
    <source>
        <dbReference type="ARBA" id="ARBA00023014"/>
    </source>
</evidence>
<gene>
    <name evidence="6" type="ORF">ACFQNJ_19225</name>
</gene>
<proteinExistence type="predicted"/>
<evidence type="ECO:0000256" key="2">
    <source>
        <dbReference type="ARBA" id="ARBA00022723"/>
    </source>
</evidence>
<dbReference type="Gene3D" id="2.102.10.10">
    <property type="entry name" value="Rieske [2Fe-2S] iron-sulphur domain"/>
    <property type="match status" value="1"/>
</dbReference>
<evidence type="ECO:0000259" key="5">
    <source>
        <dbReference type="PROSITE" id="PS51296"/>
    </source>
</evidence>
<keyword evidence="3" id="KW-0408">Iron</keyword>
<keyword evidence="4" id="KW-0411">Iron-sulfur</keyword>
<evidence type="ECO:0000256" key="1">
    <source>
        <dbReference type="ARBA" id="ARBA00022714"/>
    </source>
</evidence>
<dbReference type="SUPFAM" id="SSF50022">
    <property type="entry name" value="ISP domain"/>
    <property type="match status" value="1"/>
</dbReference>
<dbReference type="Gene3D" id="3.90.380.10">
    <property type="entry name" value="Naphthalene 1,2-dioxygenase Alpha Subunit, Chain A, domain 1"/>
    <property type="match status" value="1"/>
</dbReference>
<dbReference type="InterPro" id="IPR036922">
    <property type="entry name" value="Rieske_2Fe-2S_sf"/>
</dbReference>
<reference evidence="7" key="1">
    <citation type="journal article" date="2019" name="Int. J. Syst. Evol. Microbiol.">
        <title>The Global Catalogue of Microorganisms (GCM) 10K type strain sequencing project: providing services to taxonomists for standard genome sequencing and annotation.</title>
        <authorList>
            <consortium name="The Broad Institute Genomics Platform"/>
            <consortium name="The Broad Institute Genome Sequencing Center for Infectious Disease"/>
            <person name="Wu L."/>
            <person name="Ma J."/>
        </authorList>
    </citation>
    <scope>NUCLEOTIDE SEQUENCE [LARGE SCALE GENOMIC DNA]</scope>
    <source>
        <strain evidence="7">CCUG 54518</strain>
    </source>
</reference>
<dbReference type="Proteomes" id="UP001596495">
    <property type="component" value="Unassembled WGS sequence"/>
</dbReference>
<keyword evidence="7" id="KW-1185">Reference proteome</keyword>
<evidence type="ECO:0000313" key="6">
    <source>
        <dbReference type="EMBL" id="MFC7436639.1"/>
    </source>
</evidence>
<organism evidence="6 7">
    <name type="scientific">Hydrogenophaga bisanensis</name>
    <dbReference type="NCBI Taxonomy" id="439611"/>
    <lineage>
        <taxon>Bacteria</taxon>
        <taxon>Pseudomonadati</taxon>
        <taxon>Pseudomonadota</taxon>
        <taxon>Betaproteobacteria</taxon>
        <taxon>Burkholderiales</taxon>
        <taxon>Comamonadaceae</taxon>
        <taxon>Hydrogenophaga</taxon>
    </lineage>
</organism>